<name>L7FB72_STRT8</name>
<dbReference type="GeneID" id="97401410"/>
<organism evidence="1 2">
    <name type="scientific">Streptomyces turgidiscabies (strain Car8)</name>
    <dbReference type="NCBI Taxonomy" id="698760"/>
    <lineage>
        <taxon>Bacteria</taxon>
        <taxon>Bacillati</taxon>
        <taxon>Actinomycetota</taxon>
        <taxon>Actinomycetes</taxon>
        <taxon>Kitasatosporales</taxon>
        <taxon>Streptomycetaceae</taxon>
        <taxon>Streptomyces</taxon>
    </lineage>
</organism>
<keyword evidence="2" id="KW-1185">Reference proteome</keyword>
<dbReference type="PATRIC" id="fig|698760.3.peg.2703"/>
<accession>L7FB72</accession>
<dbReference type="AlphaFoldDB" id="L7FB72"/>
<dbReference type="EMBL" id="AEJB01000208">
    <property type="protein sequence ID" value="ELP68502.1"/>
    <property type="molecule type" value="Genomic_DNA"/>
</dbReference>
<dbReference type="Gene3D" id="3.40.630.10">
    <property type="entry name" value="Zn peptidases"/>
    <property type="match status" value="1"/>
</dbReference>
<sequence length="86" mass="8669">MPFGTDAGQPARAGMSSVVLGPGTVTDAHAVAESVDLAEVEPAARAVVETAAATGPGRADAVDLYHYGLLPYPVLDRVPRALGARG</sequence>
<evidence type="ECO:0000313" key="1">
    <source>
        <dbReference type="EMBL" id="ELP68502.1"/>
    </source>
</evidence>
<evidence type="ECO:0000313" key="2">
    <source>
        <dbReference type="Proteomes" id="UP000010931"/>
    </source>
</evidence>
<protein>
    <submittedName>
        <fullName evidence="1">Uncharacterized protein</fullName>
    </submittedName>
</protein>
<comment type="caution">
    <text evidence="1">The sequence shown here is derived from an EMBL/GenBank/DDBJ whole genome shotgun (WGS) entry which is preliminary data.</text>
</comment>
<dbReference type="RefSeq" id="WP_006376201.1">
    <property type="nucleotide sequence ID" value="NZ_AEJB01000208.1"/>
</dbReference>
<reference evidence="1 2" key="1">
    <citation type="journal article" date="2011" name="Plasmid">
        <title>Streptomyces turgidiscabies Car8 contains a modular pathogenicity island that shares virulence genes with other actinobacterial plant pathogens.</title>
        <authorList>
            <person name="Huguet-Tapia J.C."/>
            <person name="Badger J.H."/>
            <person name="Loria R."/>
            <person name="Pettis G.S."/>
        </authorList>
    </citation>
    <scope>NUCLEOTIDE SEQUENCE [LARGE SCALE GENOMIC DNA]</scope>
    <source>
        <strain evidence="1 2">Car8</strain>
    </source>
</reference>
<proteinExistence type="predicted"/>
<gene>
    <name evidence="1" type="ORF">STRTUCAR8_03546</name>
</gene>
<dbReference type="Proteomes" id="UP000010931">
    <property type="component" value="Unassembled WGS sequence"/>
</dbReference>
<dbReference type="SUPFAM" id="SSF53187">
    <property type="entry name" value="Zn-dependent exopeptidases"/>
    <property type="match status" value="1"/>
</dbReference>
<dbReference type="STRING" id="85558.T45_00227"/>